<proteinExistence type="predicted"/>
<sequence>MAKMKNVKKALIGTALAGTLAVGAGFGTYSWFTSHAAVTGEVQNSQLKIEGSGFSKFTFERDAFTRLAPSRSVMTDFTISNDHGGDATFEDVILRGQLAFVVNNRGERLTSENMNRAFPRNGTYQGLAPYSLQEALAQYSFTFTWGSTTKTMNGWEWYNNGADFLEDLPLNNGDELHVDVKIKLDENANNNLQGATLRPVVLIDAKQIDFGALYEDEL</sequence>
<dbReference type="RefSeq" id="WP_230500681.1">
    <property type="nucleotide sequence ID" value="NZ_CAKJTJ010000006.1"/>
</dbReference>
<dbReference type="Proteomes" id="UP000789833">
    <property type="component" value="Unassembled WGS sequence"/>
</dbReference>
<organism evidence="1 2">
    <name type="scientific">Sutcliffiella rhizosphaerae</name>
    <dbReference type="NCBI Taxonomy" id="2880967"/>
    <lineage>
        <taxon>Bacteria</taxon>
        <taxon>Bacillati</taxon>
        <taxon>Bacillota</taxon>
        <taxon>Bacilli</taxon>
        <taxon>Bacillales</taxon>
        <taxon>Bacillaceae</taxon>
        <taxon>Sutcliffiella</taxon>
    </lineage>
</organism>
<dbReference type="EMBL" id="CAKJTJ010000006">
    <property type="protein sequence ID" value="CAG9620763.1"/>
    <property type="molecule type" value="Genomic_DNA"/>
</dbReference>
<comment type="caution">
    <text evidence="1">The sequence shown here is derived from an EMBL/GenBank/DDBJ whole genome shotgun (WGS) entry which is preliminary data.</text>
</comment>
<evidence type="ECO:0000313" key="1">
    <source>
        <dbReference type="EMBL" id="CAG9620763.1"/>
    </source>
</evidence>
<evidence type="ECO:0008006" key="3">
    <source>
        <dbReference type="Google" id="ProtNLM"/>
    </source>
</evidence>
<keyword evidence="2" id="KW-1185">Reference proteome</keyword>
<reference evidence="1 2" key="1">
    <citation type="submission" date="2021-10" db="EMBL/GenBank/DDBJ databases">
        <authorList>
            <person name="Criscuolo A."/>
        </authorList>
    </citation>
    <scope>NUCLEOTIDE SEQUENCE [LARGE SCALE GENOMIC DNA]</scope>
    <source>
        <strain evidence="2">CIP 111883</strain>
    </source>
</reference>
<evidence type="ECO:0000313" key="2">
    <source>
        <dbReference type="Proteomes" id="UP000789833"/>
    </source>
</evidence>
<protein>
    <recommendedName>
        <fullName evidence="3">Camelysin</fullName>
    </recommendedName>
</protein>
<name>A0ABN8AC79_9BACI</name>
<gene>
    <name evidence="1" type="ORF">BACCIP111883_01533</name>
</gene>
<accession>A0ABN8AC79</accession>